<gene>
    <name evidence="1" type="ORF">LEP1GSC059_4611</name>
</gene>
<comment type="caution">
    <text evidence="1">The sequence shown here is derived from an EMBL/GenBank/DDBJ whole genome shotgun (WGS) entry which is preliminary data.</text>
</comment>
<proteinExistence type="predicted"/>
<organism evidence="1 2">
    <name type="scientific">Leptospira noguchii serovar Panama str. CZ214</name>
    <dbReference type="NCBI Taxonomy" id="1001595"/>
    <lineage>
        <taxon>Bacteria</taxon>
        <taxon>Pseudomonadati</taxon>
        <taxon>Spirochaetota</taxon>
        <taxon>Spirochaetia</taxon>
        <taxon>Leptospirales</taxon>
        <taxon>Leptospiraceae</taxon>
        <taxon>Leptospira</taxon>
    </lineage>
</organism>
<dbReference type="Proteomes" id="UP000015442">
    <property type="component" value="Unassembled WGS sequence"/>
</dbReference>
<reference evidence="1 2" key="1">
    <citation type="submission" date="2013-05" db="EMBL/GenBank/DDBJ databases">
        <authorList>
            <person name="Harkins D.M."/>
            <person name="Durkin A.S."/>
            <person name="Brinkac L.M."/>
            <person name="Haft D.H."/>
            <person name="Selengut J.D."/>
            <person name="Sanka R."/>
            <person name="DePew J."/>
            <person name="Purushe J."/>
            <person name="Hartskeerl R.A."/>
            <person name="Ahmed A."/>
            <person name="van der Linden H."/>
            <person name="Goris M.G.A."/>
            <person name="Vinetz J.M."/>
            <person name="Sutton G.G."/>
            <person name="Nierman W.C."/>
            <person name="Fouts D.E."/>
        </authorList>
    </citation>
    <scope>NUCLEOTIDE SEQUENCE [LARGE SCALE GENOMIC DNA]</scope>
    <source>
        <strain evidence="1 2">CZ214</strain>
    </source>
</reference>
<dbReference type="EMBL" id="AKWY02000026">
    <property type="protein sequence ID" value="EQA70577.1"/>
    <property type="molecule type" value="Genomic_DNA"/>
</dbReference>
<dbReference type="AlphaFoldDB" id="T0GNW0"/>
<sequence length="42" mass="4984">MTRFGFYFLGNFIKSKGIIDQSNFCIKLLLCFSEELKIYLIE</sequence>
<evidence type="ECO:0000313" key="2">
    <source>
        <dbReference type="Proteomes" id="UP000015442"/>
    </source>
</evidence>
<evidence type="ECO:0000313" key="1">
    <source>
        <dbReference type="EMBL" id="EQA70577.1"/>
    </source>
</evidence>
<protein>
    <submittedName>
        <fullName evidence="1">Uncharacterized protein</fullName>
    </submittedName>
</protein>
<accession>T0GNW0</accession>
<name>T0GNW0_9LEPT</name>